<dbReference type="GO" id="GO:0004674">
    <property type="term" value="F:protein serine/threonine kinase activity"/>
    <property type="evidence" value="ECO:0007669"/>
    <property type="project" value="TreeGrafter"/>
</dbReference>
<dbReference type="InterPro" id="IPR000719">
    <property type="entry name" value="Prot_kinase_dom"/>
</dbReference>
<dbReference type="InterPro" id="IPR011009">
    <property type="entry name" value="Kinase-like_dom_sf"/>
</dbReference>
<sequence>MDSNSDKPSSSSQLPSNKLKDNDASDDDKCPECHNKFTFVNIYGKWCQPCSSLHFKDEFCNWTSGNEEIDKFLREVQLNAGRSREVLQWVPYNRLEDVKEIAKGGFGIVYSAKWPDGPIRYWNVQEKRWERRSDKHVALKTLDSSMTQFLNEVKYHLKMNSEINHTIPIYGITQNPNTQDYWIVMSYAEKGNLRNFLRDNFYNITWEQKVEDLWRISVALADLHHVNLVHHDLHPGNILLTYDHFHLSDFGLSKLIERNQIINPNGNICGVLPYIAPEVLIGEEYTATADVYSFGIIAYEVFTGNLAYHDISHNYDLALQICNGLRPKIPFHTPRLITRMIMQCWDARPSYRPLYDDLRKLLKQWHNDLVEDKIESEIRIQIEKAKEFTKNQSSNEIFSQLDYKIHPGAVYTSRLLNYTNLPEPSNAPNYNTILENLSVPTSNNWDQYRIS</sequence>
<evidence type="ECO:0000313" key="4">
    <source>
        <dbReference type="Proteomes" id="UP000022910"/>
    </source>
</evidence>
<feature type="domain" description="Protein kinase" evidence="2">
    <location>
        <begin position="95"/>
        <end position="369"/>
    </location>
</feature>
<dbReference type="GO" id="GO:0005524">
    <property type="term" value="F:ATP binding"/>
    <property type="evidence" value="ECO:0007669"/>
    <property type="project" value="InterPro"/>
</dbReference>
<dbReference type="PRINTS" id="PR00109">
    <property type="entry name" value="TYRKINASE"/>
</dbReference>
<evidence type="ECO:0000259" key="2">
    <source>
        <dbReference type="PROSITE" id="PS50011"/>
    </source>
</evidence>
<dbReference type="PANTHER" id="PTHR44329">
    <property type="entry name" value="SERINE/THREONINE-PROTEIN KINASE TNNI3K-RELATED"/>
    <property type="match status" value="1"/>
</dbReference>
<dbReference type="Gene3D" id="1.10.510.10">
    <property type="entry name" value="Transferase(Phosphotransferase) domain 1"/>
    <property type="match status" value="1"/>
</dbReference>
<dbReference type="EMBL" id="JEMT01029718">
    <property type="protein sequence ID" value="EXX51118.1"/>
    <property type="molecule type" value="Genomic_DNA"/>
</dbReference>
<dbReference type="Pfam" id="PF07714">
    <property type="entry name" value="PK_Tyr_Ser-Thr"/>
    <property type="match status" value="1"/>
</dbReference>
<proteinExistence type="predicted"/>
<dbReference type="Proteomes" id="UP000022910">
    <property type="component" value="Unassembled WGS sequence"/>
</dbReference>
<protein>
    <submittedName>
        <fullName evidence="3">Ypk2p</fullName>
    </submittedName>
</protein>
<dbReference type="AlphaFoldDB" id="A0A015L8I8"/>
<dbReference type="InterPro" id="IPR001245">
    <property type="entry name" value="Ser-Thr/Tyr_kinase_cat_dom"/>
</dbReference>
<dbReference type="InterPro" id="IPR051681">
    <property type="entry name" value="Ser/Thr_Kinases-Pseudokinases"/>
</dbReference>
<organism evidence="3 4">
    <name type="scientific">Rhizophagus irregularis (strain DAOM 197198w)</name>
    <name type="common">Glomus intraradices</name>
    <dbReference type="NCBI Taxonomy" id="1432141"/>
    <lineage>
        <taxon>Eukaryota</taxon>
        <taxon>Fungi</taxon>
        <taxon>Fungi incertae sedis</taxon>
        <taxon>Mucoromycota</taxon>
        <taxon>Glomeromycotina</taxon>
        <taxon>Glomeromycetes</taxon>
        <taxon>Glomerales</taxon>
        <taxon>Glomeraceae</taxon>
        <taxon>Rhizophagus</taxon>
    </lineage>
</organism>
<dbReference type="STRING" id="1432141.A0A015L8I8"/>
<feature type="region of interest" description="Disordered" evidence="1">
    <location>
        <begin position="1"/>
        <end position="25"/>
    </location>
</feature>
<evidence type="ECO:0000256" key="1">
    <source>
        <dbReference type="SAM" id="MobiDB-lite"/>
    </source>
</evidence>
<dbReference type="SUPFAM" id="SSF56112">
    <property type="entry name" value="Protein kinase-like (PK-like)"/>
    <property type="match status" value="1"/>
</dbReference>
<comment type="caution">
    <text evidence="3">The sequence shown here is derived from an EMBL/GenBank/DDBJ whole genome shotgun (WGS) entry which is preliminary data.</text>
</comment>
<evidence type="ECO:0000313" key="3">
    <source>
        <dbReference type="EMBL" id="EXX51118.1"/>
    </source>
</evidence>
<dbReference type="PANTHER" id="PTHR44329:SF214">
    <property type="entry name" value="PROTEIN KINASE DOMAIN-CONTAINING PROTEIN"/>
    <property type="match status" value="1"/>
</dbReference>
<reference evidence="3 4" key="1">
    <citation type="submission" date="2014-02" db="EMBL/GenBank/DDBJ databases">
        <title>Single nucleus genome sequencing reveals high similarity among nuclei of an endomycorrhizal fungus.</title>
        <authorList>
            <person name="Lin K."/>
            <person name="Geurts R."/>
            <person name="Zhang Z."/>
            <person name="Limpens E."/>
            <person name="Saunders D.G."/>
            <person name="Mu D."/>
            <person name="Pang E."/>
            <person name="Cao H."/>
            <person name="Cha H."/>
            <person name="Lin T."/>
            <person name="Zhou Q."/>
            <person name="Shang Y."/>
            <person name="Li Y."/>
            <person name="Ivanov S."/>
            <person name="Sharma T."/>
            <person name="Velzen R.V."/>
            <person name="Ruijter N.D."/>
            <person name="Aanen D.K."/>
            <person name="Win J."/>
            <person name="Kamoun S."/>
            <person name="Bisseling T."/>
            <person name="Huang S."/>
        </authorList>
    </citation>
    <scope>NUCLEOTIDE SEQUENCE [LARGE SCALE GENOMIC DNA]</scope>
    <source>
        <strain evidence="4">DAOM197198w</strain>
    </source>
</reference>
<feature type="compositionally biased region" description="Low complexity" evidence="1">
    <location>
        <begin position="1"/>
        <end position="17"/>
    </location>
</feature>
<dbReference type="PROSITE" id="PS50011">
    <property type="entry name" value="PROTEIN_KINASE_DOM"/>
    <property type="match status" value="1"/>
</dbReference>
<dbReference type="HOGENOM" id="CLU_000288_7_34_1"/>
<dbReference type="SMR" id="A0A015L8I8"/>
<name>A0A015L8I8_RHIIW</name>
<accession>A0A015L8I8</accession>
<keyword evidence="4" id="KW-1185">Reference proteome</keyword>
<gene>
    <name evidence="3" type="ORF">RirG_264540</name>
</gene>